<proteinExistence type="predicted"/>
<dbReference type="Proteomes" id="UP000326582">
    <property type="component" value="Chromosome 3"/>
</dbReference>
<keyword evidence="2" id="KW-1185">Reference proteome</keyword>
<evidence type="ECO:0000313" key="2">
    <source>
        <dbReference type="Proteomes" id="UP000326582"/>
    </source>
</evidence>
<dbReference type="EMBL" id="CP038486">
    <property type="protein sequence ID" value="QFZ27815.1"/>
    <property type="molecule type" value="Genomic_DNA"/>
</dbReference>
<gene>
    <name evidence="1" type="ORF">EJF14_30802</name>
</gene>
<accession>A0ACD0WKG3</accession>
<reference evidence="2" key="1">
    <citation type="journal article" date="2019" name="MBio">
        <title>Comparative genomics for the elucidation of multidrug resistance (MDR) in Candida lusitaniae.</title>
        <authorList>
            <person name="Kannan A."/>
            <person name="Asner S.A."/>
            <person name="Trachsel E."/>
            <person name="Kelly S."/>
            <person name="Parker J."/>
            <person name="Sanglard D."/>
        </authorList>
    </citation>
    <scope>NUCLEOTIDE SEQUENCE [LARGE SCALE GENOMIC DNA]</scope>
    <source>
        <strain evidence="2">P1</strain>
    </source>
</reference>
<evidence type="ECO:0000313" key="1">
    <source>
        <dbReference type="EMBL" id="QFZ27815.1"/>
    </source>
</evidence>
<organism evidence="1 2">
    <name type="scientific">Clavispora lusitaniae</name>
    <name type="common">Candida lusitaniae</name>
    <dbReference type="NCBI Taxonomy" id="36911"/>
    <lineage>
        <taxon>Eukaryota</taxon>
        <taxon>Fungi</taxon>
        <taxon>Dikarya</taxon>
        <taxon>Ascomycota</taxon>
        <taxon>Saccharomycotina</taxon>
        <taxon>Pichiomycetes</taxon>
        <taxon>Metschnikowiaceae</taxon>
        <taxon>Clavispora</taxon>
    </lineage>
</organism>
<name>A0ACD0WKG3_CLALS</name>
<protein>
    <submittedName>
        <fullName evidence="1">Spindle pole body component</fullName>
    </submittedName>
</protein>
<sequence>MHSVSPLLRTSNEVSGVRTLRLVESPYMERTTNRISFLPIIRNQLSEAADLQTQQCAIIKDVLLGLLGYEGTYVRFSDKFNPDLLHDRIHGPDHKIAKHIDVSLKAITKKLLRYGKYIYGLKSFSEVYNQPRFGRVNQKLCSEIVILIKQYKETVLNFEESFKFNPSFTLNQMSNEMSLKLSDRISHLYEIIIAVHTESEGRNYALREATSSATISATSSRTANFDSFLQTIKNDIHLMGPIDVSTDTNSFEVCKGGLVLQIIQNRMNQFSGDAVSFNFLSRIFDAVSKDYIYSLNLWLSRGEVDDPFEEFFVKKNNLPSNIFYSNIEKYWDELYVIKLDGIIDQFASKDLQMKVLLTGKYLSILKQSTGVASLDHIFDTISGTLIPHPIESLHAPDITLKILQYYKRANNLLLKLLFEGYNFTSLMENIHQMFLLKDSYKIDIFLDRSFHDLARNKYHTSITKTIKCYNDIFLLDKKKSHVSEVQQDTWRRSCSINDVLRLCETFNFDSTSFYDMARDIINIKSIDTDNTQGNESASSAIKKIVRKSLQRRQLSSAEMQDRSSSVSIDNLAIVGANIDLELPFPLGLIVGENSVFEYQLLFKLQMILKFASKSMDESWKDVNLSTVWKYKGFSSPVRKMILRCRSLNARMKNFMNEIQNYINFSITDPNYLSLVESLKKLESSIRSEKQNSTLVNRVESIHLLRRHRHKNSSVFDEKIVASGHGQASLGNIKKYDSCDVYEMTQKIGTYLNNIVRDSMVTSDKLLSCIKVLLDCIIHFAITVSRLKKTLISMDEHLLRSFAKDFPEKFSKIEFNESLVNSRIAGLNEVLTKHWRKFNNSLVVFIEALKEVASENSSFFSLIERLQVI</sequence>